<dbReference type="SUPFAM" id="SSF46689">
    <property type="entry name" value="Homeodomain-like"/>
    <property type="match status" value="1"/>
</dbReference>
<dbReference type="EMBL" id="BSYO01000008">
    <property type="protein sequence ID" value="GMH08200.1"/>
    <property type="molecule type" value="Genomic_DNA"/>
</dbReference>
<proteinExistence type="inferred from homology"/>
<feature type="compositionally biased region" description="Polar residues" evidence="7">
    <location>
        <begin position="377"/>
        <end position="394"/>
    </location>
</feature>
<protein>
    <recommendedName>
        <fullName evidence="8">HTH myb-type domain-containing protein</fullName>
    </recommendedName>
</protein>
<dbReference type="GO" id="GO:0005634">
    <property type="term" value="C:nucleus"/>
    <property type="evidence" value="ECO:0007669"/>
    <property type="project" value="UniProtKB-SubCell"/>
</dbReference>
<dbReference type="PANTHER" id="PTHR31499:SF85">
    <property type="entry name" value="TRANSCRIPTION FACTOR MYB-RELATED FAMILY"/>
    <property type="match status" value="1"/>
</dbReference>
<accession>A0AAD3SCG6</accession>
<evidence type="ECO:0000256" key="6">
    <source>
        <dbReference type="ARBA" id="ARBA00023242"/>
    </source>
</evidence>
<evidence type="ECO:0000256" key="1">
    <source>
        <dbReference type="ARBA" id="ARBA00004123"/>
    </source>
</evidence>
<evidence type="ECO:0000256" key="5">
    <source>
        <dbReference type="ARBA" id="ARBA00023163"/>
    </source>
</evidence>
<dbReference type="Pfam" id="PF00249">
    <property type="entry name" value="Myb_DNA-binding"/>
    <property type="match status" value="1"/>
</dbReference>
<keyword evidence="5" id="KW-0804">Transcription</keyword>
<feature type="region of interest" description="Disordered" evidence="7">
    <location>
        <begin position="210"/>
        <end position="243"/>
    </location>
</feature>
<evidence type="ECO:0000313" key="10">
    <source>
        <dbReference type="Proteomes" id="UP001279734"/>
    </source>
</evidence>
<dbReference type="Gene3D" id="1.10.10.60">
    <property type="entry name" value="Homeodomain-like"/>
    <property type="match status" value="1"/>
</dbReference>
<sequence length="426" mass="47765">MNTNQKIDFELQRQQSGRTTDGCTLEFATGDSQFIASQLPWSTETRSLSGGIGGQCQLQNSMPGNLPSATISRFFPASAFHETERLMSLPQYDCQFSSPTLPCQTVKNFDSNIQLHPCITDGFPFEFTEKEGSDFQSKTPLQSMENSLFYIDQFCTSEKSFSSTRSNYSGSKHIQQLKNKLLAEFARSDGSSYSFPLNGKRVVRICPYSQDSEPCKKSFSSQHEKKASRPAEGVSVNSGTPVSSGTVLSSKTRIRWTPDLHEKFVECVNRLGGADKATPKAILKLMNSDGLTIFHVKSHLQKYRIAKFMPESTEGKSGKRYSSNDATQLDAKAGIQLREALQLQLDVQRRLHEQLEIQRTLQLRIEEQGRQLRMMFDQQQQTRQTSFGNQNPDNKSADGPPFILEEQVQLSRDNGSGNTIFPSKIS</sequence>
<keyword evidence="6" id="KW-0539">Nucleus</keyword>
<evidence type="ECO:0000256" key="7">
    <source>
        <dbReference type="SAM" id="MobiDB-lite"/>
    </source>
</evidence>
<comment type="caution">
    <text evidence="9">The sequence shown here is derived from an EMBL/GenBank/DDBJ whole genome shotgun (WGS) entry which is preliminary data.</text>
</comment>
<dbReference type="Proteomes" id="UP001279734">
    <property type="component" value="Unassembled WGS sequence"/>
</dbReference>
<gene>
    <name evidence="9" type="ORF">Nepgr_010040</name>
</gene>
<evidence type="ECO:0000256" key="3">
    <source>
        <dbReference type="ARBA" id="ARBA00023015"/>
    </source>
</evidence>
<comment type="subcellular location">
    <subcellularLocation>
        <location evidence="1">Nucleus</location>
    </subcellularLocation>
</comment>
<dbReference type="NCBIfam" id="TIGR01557">
    <property type="entry name" value="myb_SHAQKYF"/>
    <property type="match status" value="1"/>
</dbReference>
<dbReference type="PANTHER" id="PTHR31499">
    <property type="entry name" value="MYB FAMILY TRANSCRIPTION FACTOR PHL11"/>
    <property type="match status" value="1"/>
</dbReference>
<reference evidence="9" key="1">
    <citation type="submission" date="2023-05" db="EMBL/GenBank/DDBJ databases">
        <title>Nepenthes gracilis genome sequencing.</title>
        <authorList>
            <person name="Fukushima K."/>
        </authorList>
    </citation>
    <scope>NUCLEOTIDE SEQUENCE</scope>
    <source>
        <strain evidence="9">SING2019-196</strain>
    </source>
</reference>
<dbReference type="InterPro" id="IPR025756">
    <property type="entry name" value="Myb_CC_LHEQLE"/>
</dbReference>
<feature type="region of interest" description="Disordered" evidence="7">
    <location>
        <begin position="377"/>
        <end position="400"/>
    </location>
</feature>
<dbReference type="InterPro" id="IPR009057">
    <property type="entry name" value="Homeodomain-like_sf"/>
</dbReference>
<evidence type="ECO:0000313" key="9">
    <source>
        <dbReference type="EMBL" id="GMH08200.1"/>
    </source>
</evidence>
<dbReference type="Pfam" id="PF14379">
    <property type="entry name" value="Myb_CC_LHEQLE"/>
    <property type="match status" value="1"/>
</dbReference>
<dbReference type="InterPro" id="IPR001005">
    <property type="entry name" value="SANT/Myb"/>
</dbReference>
<keyword evidence="3" id="KW-0805">Transcription regulation</keyword>
<dbReference type="GO" id="GO:0003677">
    <property type="term" value="F:DNA binding"/>
    <property type="evidence" value="ECO:0007669"/>
    <property type="project" value="InterPro"/>
</dbReference>
<name>A0AAD3SCG6_NEPGR</name>
<evidence type="ECO:0000259" key="8">
    <source>
        <dbReference type="PROSITE" id="PS51294"/>
    </source>
</evidence>
<dbReference type="GO" id="GO:0003700">
    <property type="term" value="F:DNA-binding transcription factor activity"/>
    <property type="evidence" value="ECO:0007669"/>
    <property type="project" value="InterPro"/>
</dbReference>
<dbReference type="InterPro" id="IPR046955">
    <property type="entry name" value="PHR1-like"/>
</dbReference>
<dbReference type="InterPro" id="IPR017930">
    <property type="entry name" value="Myb_dom"/>
</dbReference>
<evidence type="ECO:0000256" key="4">
    <source>
        <dbReference type="ARBA" id="ARBA00023054"/>
    </source>
</evidence>
<feature type="domain" description="HTH myb-type" evidence="8">
    <location>
        <begin position="248"/>
        <end position="308"/>
    </location>
</feature>
<dbReference type="InterPro" id="IPR006447">
    <property type="entry name" value="Myb_dom_plants"/>
</dbReference>
<comment type="similarity">
    <text evidence="2">Belongs to the MYB-CC family.</text>
</comment>
<dbReference type="PROSITE" id="PS51294">
    <property type="entry name" value="HTH_MYB"/>
    <property type="match status" value="1"/>
</dbReference>
<evidence type="ECO:0000256" key="2">
    <source>
        <dbReference type="ARBA" id="ARBA00006783"/>
    </source>
</evidence>
<keyword evidence="10" id="KW-1185">Reference proteome</keyword>
<organism evidence="9 10">
    <name type="scientific">Nepenthes gracilis</name>
    <name type="common">Slender pitcher plant</name>
    <dbReference type="NCBI Taxonomy" id="150966"/>
    <lineage>
        <taxon>Eukaryota</taxon>
        <taxon>Viridiplantae</taxon>
        <taxon>Streptophyta</taxon>
        <taxon>Embryophyta</taxon>
        <taxon>Tracheophyta</taxon>
        <taxon>Spermatophyta</taxon>
        <taxon>Magnoliopsida</taxon>
        <taxon>eudicotyledons</taxon>
        <taxon>Gunneridae</taxon>
        <taxon>Pentapetalae</taxon>
        <taxon>Caryophyllales</taxon>
        <taxon>Nepenthaceae</taxon>
        <taxon>Nepenthes</taxon>
    </lineage>
</organism>
<dbReference type="FunFam" id="1.10.10.60:FF:000002">
    <property type="entry name" value="Myb family transcription factor"/>
    <property type="match status" value="1"/>
</dbReference>
<dbReference type="AlphaFoldDB" id="A0AAD3SCG6"/>
<keyword evidence="4" id="KW-0175">Coiled coil</keyword>